<evidence type="ECO:0000313" key="2">
    <source>
        <dbReference type="Proteomes" id="UP000682782"/>
    </source>
</evidence>
<sequence length="212" mass="23750">MMYWDEIWEAIDQKRITAYVKKCDLTPDAVIRYLHKRGAVSVCDAGCGCGLFSLKLAANGFSVSGFDISAKAAEIASDLLKKKGYYGDFRAAGVMETGYEDHAFDAVVCMDVLDHMPLQEAKKAVQELCRITRPGGCVIASVDGPDEEYETEPHTVNEDGDYLYTEGKWKGRVHHPYTPEKLGEMTGKPYVMLDNPDDRKGQYTMVIRNWES</sequence>
<dbReference type="EMBL" id="CP068393">
    <property type="protein sequence ID" value="QUC67632.1"/>
    <property type="molecule type" value="Genomic_DNA"/>
</dbReference>
<accession>A0AC61MXF7</accession>
<reference evidence="1" key="1">
    <citation type="submission" date="2021-01" db="EMBL/GenBank/DDBJ databases">
        <title>Complete genome sequence of Clostridiales bacterium R-7.</title>
        <authorList>
            <person name="Mahoney-Kurpe S.C."/>
            <person name="Palevich N."/>
            <person name="Koike S."/>
            <person name="Moon C.D."/>
            <person name="Attwood G.T."/>
        </authorList>
    </citation>
    <scope>NUCLEOTIDE SEQUENCE</scope>
    <source>
        <strain evidence="1">R-7</strain>
    </source>
</reference>
<gene>
    <name evidence="1" type="ORF">JYE49_02715</name>
</gene>
<protein>
    <submittedName>
        <fullName evidence="1">Class I SAM-dependent methyltransferase</fullName>
    </submittedName>
</protein>
<dbReference type="Proteomes" id="UP000682782">
    <property type="component" value="Chromosome"/>
</dbReference>
<evidence type="ECO:0000313" key="1">
    <source>
        <dbReference type="EMBL" id="QUC67632.1"/>
    </source>
</evidence>
<organism evidence="1 2">
    <name type="scientific">Aristaeella hokkaidonensis</name>
    <dbReference type="NCBI Taxonomy" id="3046382"/>
    <lineage>
        <taxon>Bacteria</taxon>
        <taxon>Bacillati</taxon>
        <taxon>Bacillota</taxon>
        <taxon>Clostridia</taxon>
        <taxon>Eubacteriales</taxon>
        <taxon>Aristaeellaceae</taxon>
        <taxon>Aristaeella</taxon>
    </lineage>
</organism>
<keyword evidence="2" id="KW-1185">Reference proteome</keyword>
<name>A0AC61MXF7_9FIRM</name>
<proteinExistence type="predicted"/>
<keyword evidence="1" id="KW-0808">Transferase</keyword>
<keyword evidence="1" id="KW-0489">Methyltransferase</keyword>